<name>A0A8H7TEH3_9HELO</name>
<protein>
    <submittedName>
        <fullName evidence="1">Uncharacterized protein</fullName>
    </submittedName>
</protein>
<dbReference type="OrthoDB" id="10617218at2759"/>
<comment type="caution">
    <text evidence="1">The sequence shown here is derived from an EMBL/GenBank/DDBJ whole genome shotgun (WGS) entry which is preliminary data.</text>
</comment>
<proteinExistence type="predicted"/>
<evidence type="ECO:0000313" key="2">
    <source>
        <dbReference type="Proteomes" id="UP000664132"/>
    </source>
</evidence>
<dbReference type="AlphaFoldDB" id="A0A8H7TEH3"/>
<gene>
    <name evidence="1" type="ORF">IFR04_009553</name>
</gene>
<evidence type="ECO:0000313" key="1">
    <source>
        <dbReference type="EMBL" id="KAG4417338.1"/>
    </source>
</evidence>
<sequence length="243" mass="27046">MPLDDTNDDAPQTPSPQTTWTTLLLATNYKAQCQIVCDVHNFPIELLSCGWGSSTNTSSNISDLYNAKSRPATSGLLRKETWIVIISPSIVSFGLISLSTSTTAQSLLALGASGERTDISSEETMQRDISINNTLERMPLQYEEEYNEKSGLSFDSMPSTALLDPLSSGNDIWVTILTLAYQLYHSYRIDRAIEEDSIVEDEFLDSSDNIETLILSIVSILRDDDNDPSNLIDERYETIFNSH</sequence>
<dbReference type="Proteomes" id="UP000664132">
    <property type="component" value="Unassembled WGS sequence"/>
</dbReference>
<accession>A0A8H7TEH3</accession>
<keyword evidence="2" id="KW-1185">Reference proteome</keyword>
<reference evidence="1" key="1">
    <citation type="submission" date="2021-02" db="EMBL/GenBank/DDBJ databases">
        <title>Genome sequence Cadophora malorum strain M34.</title>
        <authorList>
            <person name="Stefanovic E."/>
            <person name="Vu D."/>
            <person name="Scully C."/>
            <person name="Dijksterhuis J."/>
            <person name="Roader J."/>
            <person name="Houbraken J."/>
        </authorList>
    </citation>
    <scope>NUCLEOTIDE SEQUENCE</scope>
    <source>
        <strain evidence="1">M34</strain>
    </source>
</reference>
<dbReference type="EMBL" id="JAFJYH010000158">
    <property type="protein sequence ID" value="KAG4417338.1"/>
    <property type="molecule type" value="Genomic_DNA"/>
</dbReference>
<organism evidence="1 2">
    <name type="scientific">Cadophora malorum</name>
    <dbReference type="NCBI Taxonomy" id="108018"/>
    <lineage>
        <taxon>Eukaryota</taxon>
        <taxon>Fungi</taxon>
        <taxon>Dikarya</taxon>
        <taxon>Ascomycota</taxon>
        <taxon>Pezizomycotina</taxon>
        <taxon>Leotiomycetes</taxon>
        <taxon>Helotiales</taxon>
        <taxon>Ploettnerulaceae</taxon>
        <taxon>Cadophora</taxon>
    </lineage>
</organism>